<dbReference type="InterPro" id="IPR038578">
    <property type="entry name" value="GT29-like_sf"/>
</dbReference>
<dbReference type="GO" id="GO:0012505">
    <property type="term" value="C:endomembrane system"/>
    <property type="evidence" value="ECO:0007669"/>
    <property type="project" value="UniProtKB-SubCell"/>
</dbReference>
<dbReference type="InterPro" id="IPR001675">
    <property type="entry name" value="Glyco_trans_29"/>
</dbReference>
<keyword evidence="4 9" id="KW-0808">Transferase</keyword>
<evidence type="ECO:0000256" key="4">
    <source>
        <dbReference type="ARBA" id="ARBA00022679"/>
    </source>
</evidence>
<dbReference type="AlphaFoldDB" id="A0A7H9KAN1"/>
<dbReference type="GO" id="GO:0016020">
    <property type="term" value="C:membrane"/>
    <property type="evidence" value="ECO:0007669"/>
    <property type="project" value="UniProtKB-SubCell"/>
</dbReference>
<dbReference type="Gene3D" id="3.90.1480.20">
    <property type="entry name" value="Glycosyl transferase family 29"/>
    <property type="match status" value="1"/>
</dbReference>
<dbReference type="Gene3D" id="1.25.40.10">
    <property type="entry name" value="Tetratricopeptide repeat domain"/>
    <property type="match status" value="1"/>
</dbReference>
<dbReference type="SUPFAM" id="SSF48452">
    <property type="entry name" value="TPR-like"/>
    <property type="match status" value="1"/>
</dbReference>
<reference evidence="9 10" key="1">
    <citation type="submission" date="2020-06" db="EMBL/GenBank/DDBJ databases">
        <title>REHAB project genomes.</title>
        <authorList>
            <person name="Shaw L.P."/>
        </authorList>
    </citation>
    <scope>NUCLEOTIDE SEQUENCE [LARGE SCALE GENOMIC DNA]</scope>
    <source>
        <strain evidence="9 10">RHBSTW-00814</strain>
    </source>
</reference>
<proteinExistence type="predicted"/>
<keyword evidence="7" id="KW-0472">Membrane</keyword>
<dbReference type="RefSeq" id="WP_181474340.1">
    <property type="nucleotide sequence ID" value="NZ_CP056159.1"/>
</dbReference>
<evidence type="ECO:0000313" key="9">
    <source>
        <dbReference type="EMBL" id="QLV02985.1"/>
    </source>
</evidence>
<dbReference type="GO" id="GO:0015774">
    <property type="term" value="P:polysaccharide transport"/>
    <property type="evidence" value="ECO:0007669"/>
    <property type="project" value="InterPro"/>
</dbReference>
<evidence type="ECO:0000256" key="8">
    <source>
        <dbReference type="ARBA" id="ARBA00023180"/>
    </source>
</evidence>
<dbReference type="EMBL" id="CP056159">
    <property type="protein sequence ID" value="QLV02985.1"/>
    <property type="molecule type" value="Genomic_DNA"/>
</dbReference>
<dbReference type="Pfam" id="PF00777">
    <property type="entry name" value="Glyco_transf_29"/>
    <property type="match status" value="1"/>
</dbReference>
<evidence type="ECO:0000313" key="10">
    <source>
        <dbReference type="Proteomes" id="UP000512115"/>
    </source>
</evidence>
<name>A0A7H9KAN1_9ESCH</name>
<keyword evidence="5" id="KW-0812">Transmembrane</keyword>
<dbReference type="Pfam" id="PF05159">
    <property type="entry name" value="Capsule_synth"/>
    <property type="match status" value="1"/>
</dbReference>
<gene>
    <name evidence="9" type="ORF">HV284_18890</name>
</gene>
<evidence type="ECO:0000256" key="2">
    <source>
        <dbReference type="ARBA" id="ARBA00004308"/>
    </source>
</evidence>
<dbReference type="GO" id="GO:0008373">
    <property type="term" value="F:sialyltransferase activity"/>
    <property type="evidence" value="ECO:0007669"/>
    <property type="project" value="InterPro"/>
</dbReference>
<keyword evidence="6" id="KW-1133">Transmembrane helix</keyword>
<evidence type="ECO:0000256" key="7">
    <source>
        <dbReference type="ARBA" id="ARBA00023136"/>
    </source>
</evidence>
<dbReference type="CDD" id="cd16439">
    <property type="entry name" value="beta_Kdo_transferase_KpsC_2"/>
    <property type="match status" value="1"/>
</dbReference>
<evidence type="ECO:0000256" key="1">
    <source>
        <dbReference type="ARBA" id="ARBA00004167"/>
    </source>
</evidence>
<keyword evidence="3" id="KW-0328">Glycosyltransferase</keyword>
<dbReference type="InterPro" id="IPR011990">
    <property type="entry name" value="TPR-like_helical_dom_sf"/>
</dbReference>
<evidence type="ECO:0000256" key="3">
    <source>
        <dbReference type="ARBA" id="ARBA00022676"/>
    </source>
</evidence>
<accession>A0A7H9KAN1</accession>
<dbReference type="InterPro" id="IPR007833">
    <property type="entry name" value="Capsule_polysaccharide_synth"/>
</dbReference>
<evidence type="ECO:0000256" key="5">
    <source>
        <dbReference type="ARBA" id="ARBA00022692"/>
    </source>
</evidence>
<organism evidence="9 10">
    <name type="scientific">Escherichia marmotae</name>
    <dbReference type="NCBI Taxonomy" id="1499973"/>
    <lineage>
        <taxon>Bacteria</taxon>
        <taxon>Pseudomonadati</taxon>
        <taxon>Pseudomonadota</taxon>
        <taxon>Gammaproteobacteria</taxon>
        <taxon>Enterobacterales</taxon>
        <taxon>Enterobacteriaceae</taxon>
        <taxon>Escherichia</taxon>
    </lineage>
</organism>
<dbReference type="Proteomes" id="UP000512115">
    <property type="component" value="Chromosome"/>
</dbReference>
<dbReference type="GO" id="GO:0000271">
    <property type="term" value="P:polysaccharide biosynthetic process"/>
    <property type="evidence" value="ECO:0007669"/>
    <property type="project" value="InterPro"/>
</dbReference>
<keyword evidence="8" id="KW-0325">Glycoprotein</keyword>
<protein>
    <submittedName>
        <fullName evidence="9">Glycosyltransferase family 29 protein</fullName>
    </submittedName>
</protein>
<sequence length="800" mass="93309">MTKILKLIKNPKNFFHDAHLNTQRNKVINCRGKACIAFGISTWKRDIFEKYIGNTNVYYFGYNSDKTKVLKRIERSNIKTIYNWGAEIPPYIKELKNLKIVRVEDGFIRSIGLGAEHILPMSLCFDDCSIYYNAQEESRLEKLITTYRVNPYEVEKARRIINKIKTNKISKYNITGTTIIKNLPKNKKKVLVIGQVEEDQSIKYGASHGINNKLLLHKAIAENPGAMIIYRPHPDVNNGLRKNISNPEKSNSICHILDDKNIDLCWLLDNIDHVYTITSLTGFEALLRGKKVTTFGTPFYAGWGLTDDRGLIRNRNIKRSIEEVFFCAYILYPTYFSLKEGKIVSIEKIIDEIISAKKSIKEQEIKEINLKELNHTSDCLTKDEKLVRKTSTTSNTKKTSISLTYTEFTKKIAYGVTPEYNKIARSIWKQNPWELNSIKIYISLLRKNNNYFELVDFLRNAIKKHPSNKEIKLLYCKYYRQSGRYDKSIKDNLMEIIDNDPTYHQARYFLCEYLWETSGITRELLHHLNILFLDIEKISQQAKLFICACYCEAGFYSKALSLYDLHQKEFSNLKKYYLLEAIIDSRRNNNNEKFQKIESIYKAQADFIDKIKRDKNFAVVGNGPVEIGSKNGSIIDSFDIVIRFNNYNLDHEYSVDYGTKTTVWVKSGYYQDIDRRYNGQFELVIQSGINPLFRNSSFEDFILDFDVLNIPFSIIPPTIYYELIAKIKHSPSAGLCILYWIYKNIGKIPKKNIFGFTIGEQKNNTSEHYFNNSKSVGFYPHNWDEEKKILKEIIDFNDNQ</sequence>
<evidence type="ECO:0000256" key="6">
    <source>
        <dbReference type="ARBA" id="ARBA00022989"/>
    </source>
</evidence>
<comment type="subcellular location">
    <subcellularLocation>
        <location evidence="2">Endomembrane system</location>
    </subcellularLocation>
    <subcellularLocation>
        <location evidence="1">Membrane</location>
        <topology evidence="1">Single-pass membrane protein</topology>
    </subcellularLocation>
</comment>